<sequence length="66" mass="7569">LIFNSFSLECYPSKRAAFLVKQKSRRNRNHGITTGNYKAVIHTLYAVFTGSGTLISRRRSTCHVFF</sequence>
<protein>
    <submittedName>
        <fullName evidence="1">Uncharacterized protein</fullName>
    </submittedName>
</protein>
<name>A0A8J2PRZ3_9HEXA</name>
<reference evidence="1" key="1">
    <citation type="submission" date="2021-06" db="EMBL/GenBank/DDBJ databases">
        <authorList>
            <person name="Hodson N. C."/>
            <person name="Mongue J. A."/>
            <person name="Jaron S. K."/>
        </authorList>
    </citation>
    <scope>NUCLEOTIDE SEQUENCE</scope>
</reference>
<evidence type="ECO:0000313" key="1">
    <source>
        <dbReference type="EMBL" id="CAG7831449.1"/>
    </source>
</evidence>
<keyword evidence="2" id="KW-1185">Reference proteome</keyword>
<dbReference type="Proteomes" id="UP000708208">
    <property type="component" value="Unassembled WGS sequence"/>
</dbReference>
<organism evidence="1 2">
    <name type="scientific">Allacma fusca</name>
    <dbReference type="NCBI Taxonomy" id="39272"/>
    <lineage>
        <taxon>Eukaryota</taxon>
        <taxon>Metazoa</taxon>
        <taxon>Ecdysozoa</taxon>
        <taxon>Arthropoda</taxon>
        <taxon>Hexapoda</taxon>
        <taxon>Collembola</taxon>
        <taxon>Symphypleona</taxon>
        <taxon>Sminthuridae</taxon>
        <taxon>Allacma</taxon>
    </lineage>
</organism>
<comment type="caution">
    <text evidence="1">The sequence shown here is derived from an EMBL/GenBank/DDBJ whole genome shotgun (WGS) entry which is preliminary data.</text>
</comment>
<accession>A0A8J2PRZ3</accession>
<dbReference type="EMBL" id="CAJVCH010560541">
    <property type="protein sequence ID" value="CAG7831449.1"/>
    <property type="molecule type" value="Genomic_DNA"/>
</dbReference>
<gene>
    <name evidence="1" type="ORF">AFUS01_LOCUS41191</name>
</gene>
<feature type="non-terminal residue" evidence="1">
    <location>
        <position position="1"/>
    </location>
</feature>
<proteinExistence type="predicted"/>
<evidence type="ECO:0000313" key="2">
    <source>
        <dbReference type="Proteomes" id="UP000708208"/>
    </source>
</evidence>
<dbReference type="AlphaFoldDB" id="A0A8J2PRZ3"/>